<reference evidence="4 5" key="1">
    <citation type="submission" date="2020-08" db="EMBL/GenBank/DDBJ databases">
        <title>Plant Genome Project.</title>
        <authorList>
            <person name="Zhang R.-G."/>
        </authorList>
    </citation>
    <scope>NUCLEOTIDE SEQUENCE [LARGE SCALE GENOMIC DNA]</scope>
    <source>
        <tissue evidence="4">Rhizome</tissue>
    </source>
</reference>
<gene>
    <name evidence="4" type="ORF">ZIOFF_056950</name>
</gene>
<keyword evidence="5" id="KW-1185">Reference proteome</keyword>
<keyword evidence="2" id="KW-0804">Transcription</keyword>
<comment type="caution">
    <text evidence="4">The sequence shown here is derived from an EMBL/GenBank/DDBJ whole genome shotgun (WGS) entry which is preliminary data.</text>
</comment>
<dbReference type="Pfam" id="PF02536">
    <property type="entry name" value="mTERF"/>
    <property type="match status" value="2"/>
</dbReference>
<dbReference type="InterPro" id="IPR038538">
    <property type="entry name" value="MTERF_sf"/>
</dbReference>
<evidence type="ECO:0008006" key="6">
    <source>
        <dbReference type="Google" id="ProtNLM"/>
    </source>
</evidence>
<keyword evidence="2" id="KW-0805">Transcription regulation</keyword>
<protein>
    <recommendedName>
        <fullName evidence="6">Mitochondrial transcription termination factor family protein</fullName>
    </recommendedName>
</protein>
<dbReference type="GO" id="GO:0003676">
    <property type="term" value="F:nucleic acid binding"/>
    <property type="evidence" value="ECO:0007669"/>
    <property type="project" value="InterPro"/>
</dbReference>
<evidence type="ECO:0000256" key="3">
    <source>
        <dbReference type="ARBA" id="ARBA00022946"/>
    </source>
</evidence>
<proteinExistence type="inferred from homology"/>
<keyword evidence="2" id="KW-0806">Transcription termination</keyword>
<name>A0A8J5FIS5_ZINOF</name>
<dbReference type="Gene3D" id="1.25.70.10">
    <property type="entry name" value="Transcription termination factor 3, mitochondrial"/>
    <property type="match status" value="2"/>
</dbReference>
<dbReference type="PANTHER" id="PTHR13068:SF242">
    <property type="entry name" value="OS04G0637500 PROTEIN"/>
    <property type="match status" value="1"/>
</dbReference>
<dbReference type="AlphaFoldDB" id="A0A8J5FIS5"/>
<comment type="similarity">
    <text evidence="1">Belongs to the mTERF family.</text>
</comment>
<evidence type="ECO:0000256" key="1">
    <source>
        <dbReference type="ARBA" id="ARBA00007692"/>
    </source>
</evidence>
<dbReference type="Proteomes" id="UP000734854">
    <property type="component" value="Unassembled WGS sequence"/>
</dbReference>
<evidence type="ECO:0000313" key="4">
    <source>
        <dbReference type="EMBL" id="KAG6488191.1"/>
    </source>
</evidence>
<accession>A0A8J5FIS5</accession>
<keyword evidence="3" id="KW-0809">Transit peptide</keyword>
<dbReference type="GO" id="GO:0006353">
    <property type="term" value="P:DNA-templated transcription termination"/>
    <property type="evidence" value="ECO:0007669"/>
    <property type="project" value="UniProtKB-KW"/>
</dbReference>
<dbReference type="SMART" id="SM00733">
    <property type="entry name" value="Mterf"/>
    <property type="match status" value="4"/>
</dbReference>
<dbReference type="PANTHER" id="PTHR13068">
    <property type="entry name" value="CGI-12 PROTEIN-RELATED"/>
    <property type="match status" value="1"/>
</dbReference>
<evidence type="ECO:0000256" key="2">
    <source>
        <dbReference type="ARBA" id="ARBA00022472"/>
    </source>
</evidence>
<sequence length="449" mass="49955">MLRSLIRRHALPLSTQIRRVLFSTGTSASSSGTTASPDPHFMVEYLMNTCGFSADDSSKASKLLPRSIQSTENADAVLGFFRSQGLDGANLRRIIAWKPGLLGWDVETKLAPKFNFLRDLGFSQSDAVNVVILHPIILSLNVQNTLLPKLKVWESLFGSREILLYNLRRCKRFMSNSIENVVRPNLNFLRDECGIPEERVSLVVRRHPSFIVQNPAALRALVDRADGIGILRESKMFLWILSVLHGVSREKFEAQVKLMNCFGKDGIFGQGCWDCTFRHCSPPGAFGIKFGKESLVHYCLFLHLGGVYFCTGTSASSASATASPDPQSMVKYLMSTCVNNVSSENPDVVHGFLRSQGLDGANLREVISWSPGLLGWDVEKNLTPKFQFLREMGLSESEVIDVILLHPTIVGLNFQHTSSSTKGLGKSIWIEGDPPQESPHVWMVFEQQH</sequence>
<dbReference type="InterPro" id="IPR003690">
    <property type="entry name" value="MTERF"/>
</dbReference>
<evidence type="ECO:0000313" key="5">
    <source>
        <dbReference type="Proteomes" id="UP000734854"/>
    </source>
</evidence>
<organism evidence="4 5">
    <name type="scientific">Zingiber officinale</name>
    <name type="common">Ginger</name>
    <name type="synonym">Amomum zingiber</name>
    <dbReference type="NCBI Taxonomy" id="94328"/>
    <lineage>
        <taxon>Eukaryota</taxon>
        <taxon>Viridiplantae</taxon>
        <taxon>Streptophyta</taxon>
        <taxon>Embryophyta</taxon>
        <taxon>Tracheophyta</taxon>
        <taxon>Spermatophyta</taxon>
        <taxon>Magnoliopsida</taxon>
        <taxon>Liliopsida</taxon>
        <taxon>Zingiberales</taxon>
        <taxon>Zingiberaceae</taxon>
        <taxon>Zingiber</taxon>
    </lineage>
</organism>
<dbReference type="EMBL" id="JACMSC010000015">
    <property type="protein sequence ID" value="KAG6488191.1"/>
    <property type="molecule type" value="Genomic_DNA"/>
</dbReference>